<name>A0A836BPX8_9CHLO</name>
<dbReference type="Proteomes" id="UP000612055">
    <property type="component" value="Unassembled WGS sequence"/>
</dbReference>
<evidence type="ECO:0000313" key="10">
    <source>
        <dbReference type="Proteomes" id="UP000612055"/>
    </source>
</evidence>
<evidence type="ECO:0000256" key="6">
    <source>
        <dbReference type="SAM" id="MobiDB-lite"/>
    </source>
</evidence>
<protein>
    <recommendedName>
        <fullName evidence="8">ABC-2 type transporter transmembrane domain-containing protein</fullName>
    </recommendedName>
</protein>
<gene>
    <name evidence="9" type="ORF">HYH03_016836</name>
</gene>
<feature type="transmembrane region" description="Helical" evidence="7">
    <location>
        <begin position="30"/>
        <end position="50"/>
    </location>
</feature>
<feature type="non-terminal residue" evidence="9">
    <location>
        <position position="178"/>
    </location>
</feature>
<dbReference type="GO" id="GO:0016020">
    <property type="term" value="C:membrane"/>
    <property type="evidence" value="ECO:0007669"/>
    <property type="project" value="UniProtKB-SubCell"/>
</dbReference>
<feature type="domain" description="ABC-2 type transporter transmembrane" evidence="8">
    <location>
        <begin position="3"/>
        <end position="80"/>
    </location>
</feature>
<evidence type="ECO:0000259" key="8">
    <source>
        <dbReference type="Pfam" id="PF01061"/>
    </source>
</evidence>
<keyword evidence="4 7" id="KW-1133">Transmembrane helix</keyword>
<evidence type="ECO:0000256" key="3">
    <source>
        <dbReference type="ARBA" id="ARBA00022692"/>
    </source>
</evidence>
<evidence type="ECO:0000256" key="1">
    <source>
        <dbReference type="ARBA" id="ARBA00004141"/>
    </source>
</evidence>
<evidence type="ECO:0000313" key="9">
    <source>
        <dbReference type="EMBL" id="KAG2484422.1"/>
    </source>
</evidence>
<dbReference type="GO" id="GO:0071944">
    <property type="term" value="C:cell periphery"/>
    <property type="evidence" value="ECO:0007669"/>
    <property type="project" value="UniProtKB-ARBA"/>
</dbReference>
<evidence type="ECO:0000256" key="4">
    <source>
        <dbReference type="ARBA" id="ARBA00022989"/>
    </source>
</evidence>
<dbReference type="OrthoDB" id="66620at2759"/>
<comment type="subcellular location">
    <subcellularLocation>
        <location evidence="1">Membrane</location>
        <topology evidence="1">Multi-pass membrane protein</topology>
    </subcellularLocation>
</comment>
<evidence type="ECO:0000256" key="2">
    <source>
        <dbReference type="ARBA" id="ARBA00022448"/>
    </source>
</evidence>
<keyword evidence="3 7" id="KW-0812">Transmembrane</keyword>
<sequence>ARFLGIITLESFTSQALGLAVGSVAPTTEAAMAIGPAVMLVWIVFGGYYVNADNVPRLLSWLPRASLIKQSFEALAVNEFEGVQFEADANGGGMRDGAAVLRWLGFDKSRIRDRVAQQARILAFYYWATFCILKSKQDKYQAVKPPVEVEELPAAAAPAKGSTAKAEDAAAAAKPAAA</sequence>
<dbReference type="EMBL" id="JAEHOE010000151">
    <property type="protein sequence ID" value="KAG2484422.1"/>
    <property type="molecule type" value="Genomic_DNA"/>
</dbReference>
<evidence type="ECO:0000256" key="7">
    <source>
        <dbReference type="SAM" id="Phobius"/>
    </source>
</evidence>
<dbReference type="AlphaFoldDB" id="A0A836BPX8"/>
<dbReference type="GO" id="GO:0140359">
    <property type="term" value="F:ABC-type transporter activity"/>
    <property type="evidence" value="ECO:0007669"/>
    <property type="project" value="InterPro"/>
</dbReference>
<keyword evidence="2" id="KW-0813">Transport</keyword>
<comment type="caution">
    <text evidence="9">The sequence shown here is derived from an EMBL/GenBank/DDBJ whole genome shotgun (WGS) entry which is preliminary data.</text>
</comment>
<dbReference type="PANTHER" id="PTHR19241">
    <property type="entry name" value="ATP-BINDING CASSETTE TRANSPORTER"/>
    <property type="match status" value="1"/>
</dbReference>
<accession>A0A836BPX8</accession>
<feature type="region of interest" description="Disordered" evidence="6">
    <location>
        <begin position="154"/>
        <end position="178"/>
    </location>
</feature>
<organism evidence="9 10">
    <name type="scientific">Edaphochlamys debaryana</name>
    <dbReference type="NCBI Taxonomy" id="47281"/>
    <lineage>
        <taxon>Eukaryota</taxon>
        <taxon>Viridiplantae</taxon>
        <taxon>Chlorophyta</taxon>
        <taxon>core chlorophytes</taxon>
        <taxon>Chlorophyceae</taxon>
        <taxon>CS clade</taxon>
        <taxon>Chlamydomonadales</taxon>
        <taxon>Chlamydomonadales incertae sedis</taxon>
        <taxon>Edaphochlamys</taxon>
    </lineage>
</organism>
<keyword evidence="5 7" id="KW-0472">Membrane</keyword>
<reference evidence="9" key="1">
    <citation type="journal article" date="2020" name="bioRxiv">
        <title>Comparative genomics of Chlamydomonas.</title>
        <authorList>
            <person name="Craig R.J."/>
            <person name="Hasan A.R."/>
            <person name="Ness R.W."/>
            <person name="Keightley P.D."/>
        </authorList>
    </citation>
    <scope>NUCLEOTIDE SEQUENCE</scope>
    <source>
        <strain evidence="9">CCAP 11/70</strain>
    </source>
</reference>
<evidence type="ECO:0000256" key="5">
    <source>
        <dbReference type="ARBA" id="ARBA00023136"/>
    </source>
</evidence>
<keyword evidence="10" id="KW-1185">Reference proteome</keyword>
<proteinExistence type="predicted"/>
<dbReference type="Pfam" id="PF01061">
    <property type="entry name" value="ABC2_membrane"/>
    <property type="match status" value="1"/>
</dbReference>
<dbReference type="InterPro" id="IPR013525">
    <property type="entry name" value="ABC2_TM"/>
</dbReference>